<dbReference type="Pfam" id="PF12881">
    <property type="entry name" value="NUT"/>
    <property type="match status" value="1"/>
</dbReference>
<dbReference type="InterPro" id="IPR024309">
    <property type="entry name" value="NUT_N"/>
</dbReference>
<feature type="non-terminal residue" evidence="4">
    <location>
        <position position="817"/>
    </location>
</feature>
<comment type="caution">
    <text evidence="4">The sequence shown here is derived from an EMBL/GenBank/DDBJ whole genome shotgun (WGS) entry which is preliminary data.</text>
</comment>
<feature type="region of interest" description="Disordered" evidence="2">
    <location>
        <begin position="698"/>
        <end position="722"/>
    </location>
</feature>
<feature type="region of interest" description="Disordered" evidence="2">
    <location>
        <begin position="27"/>
        <end position="63"/>
    </location>
</feature>
<protein>
    <recommendedName>
        <fullName evidence="3">Nuclear Testis protein N-terminal domain-containing protein</fullName>
    </recommendedName>
</protein>
<evidence type="ECO:0000259" key="3">
    <source>
        <dbReference type="Pfam" id="PF12881"/>
    </source>
</evidence>
<sequence length="817" mass="91211">SKFMKLIDLAVDIVPVLSVPRKGPPPSVISGLMEQNLTSPSKEQRGNKTEETKTQPNNDYNEQVQEDPVDLCLGSSEMKQTTDPRFERNPEIAISTPLSPYKHTEKNVVEAEDAELPHQDTFAIQDSLEVFELMPDAQPGPVNSSELIHLLSFASLPYEIEEDIQLVDEISVISRHASPFQDLTRASMWPNETDLTASTPELAPAFFLPFSEACENVKTDMMVPTECMLKPDELMFLQTPYKPIEPPYQNNIELMQTSYPISEYPVCPQLLSKLTECPSEGAVGISGTVELACSLSFPRSETTQEAAMSPITDNMTQSQLGVSELLHHTDMLSASVPELLLNSSQSPSLDMNWGSDSALSELQEIKLAKRCPQPQQQSSCLTQTQQPQTVQLPPSTGDKPLHLLQAPPVYDHLSTKAHTSAGQQPVVLSESNYIQPMQHNSTSGFPPIPHFDVNHMQSDHQLISYFQPSLQPNNCLPSPVMSDRIFNLSSVRYDKWPHLVSQLNCNSIPSASHLIPDCSPQFPCTVPHILLPHFEININSQVAHSNTGGMFGLSSAEQPLMVESKSNRKTLSPHQYENYRLWKRYCKIAKTVSNITPDLEALACFFIPVIHSFTIQHPGLPLPTAVKKAVLEWEKHSNFDRMGYYHMAHKFMEIEEEELRAEEDPGTSEELTPRKQIPNQTDTQSTKLKDYFQFESPYKMKGSGSRSQKAKGGSGVPHGGKAVKGKVQNLAEEAFREYCEIMKGLESRIKEGSEVMKEQEVVDEDVEEGSFIEYLNKLCSQKEFVTEVAAEIDMAYISSLLSSDSNITDVLSQPETL</sequence>
<keyword evidence="5" id="KW-1185">Reference proteome</keyword>
<evidence type="ECO:0000256" key="2">
    <source>
        <dbReference type="SAM" id="MobiDB-lite"/>
    </source>
</evidence>
<comment type="similarity">
    <text evidence="1">Belongs to the NUT family.</text>
</comment>
<dbReference type="PANTHER" id="PTHR22879:SF14">
    <property type="entry name" value="NUT FAMILY MEMBER 2A-RELATED"/>
    <property type="match status" value="1"/>
</dbReference>
<evidence type="ECO:0000313" key="5">
    <source>
        <dbReference type="Proteomes" id="UP001239994"/>
    </source>
</evidence>
<reference evidence="4" key="1">
    <citation type="submission" date="2023-03" db="EMBL/GenBank/DDBJ databases">
        <title>Electrophorus voltai genome.</title>
        <authorList>
            <person name="Bian C."/>
        </authorList>
    </citation>
    <scope>NUCLEOTIDE SEQUENCE</scope>
    <source>
        <strain evidence="4">CB-2022</strain>
        <tissue evidence="4">Muscle</tissue>
    </source>
</reference>
<dbReference type="InterPro" id="IPR024310">
    <property type="entry name" value="NUT"/>
</dbReference>
<dbReference type="EMBL" id="JAROKS010000019">
    <property type="protein sequence ID" value="KAK1792677.1"/>
    <property type="molecule type" value="Genomic_DNA"/>
</dbReference>
<dbReference type="Proteomes" id="UP001239994">
    <property type="component" value="Unassembled WGS sequence"/>
</dbReference>
<proteinExistence type="inferred from homology"/>
<feature type="compositionally biased region" description="Basic and acidic residues" evidence="2">
    <location>
        <begin position="42"/>
        <end position="53"/>
    </location>
</feature>
<feature type="compositionally biased region" description="Acidic residues" evidence="2">
    <location>
        <begin position="658"/>
        <end position="667"/>
    </location>
</feature>
<feature type="compositionally biased region" description="Polar residues" evidence="2">
    <location>
        <begin position="54"/>
        <end position="63"/>
    </location>
</feature>
<feature type="region of interest" description="Disordered" evidence="2">
    <location>
        <begin position="658"/>
        <end position="682"/>
    </location>
</feature>
<evidence type="ECO:0000313" key="4">
    <source>
        <dbReference type="EMBL" id="KAK1792677.1"/>
    </source>
</evidence>
<feature type="non-terminal residue" evidence="4">
    <location>
        <position position="1"/>
    </location>
</feature>
<gene>
    <name evidence="4" type="ORF">P4O66_012615</name>
</gene>
<evidence type="ECO:0000256" key="1">
    <source>
        <dbReference type="ARBA" id="ARBA00010586"/>
    </source>
</evidence>
<feature type="domain" description="Nuclear Testis protein N-terminal" evidence="3">
    <location>
        <begin position="572"/>
        <end position="811"/>
    </location>
</feature>
<dbReference type="PANTHER" id="PTHR22879">
    <property type="entry name" value="NUT FAMILY MEMBER 1"/>
    <property type="match status" value="1"/>
</dbReference>
<accession>A0AAD9DV06</accession>
<name>A0AAD9DV06_9TELE</name>
<organism evidence="4 5">
    <name type="scientific">Electrophorus voltai</name>
    <dbReference type="NCBI Taxonomy" id="2609070"/>
    <lineage>
        <taxon>Eukaryota</taxon>
        <taxon>Metazoa</taxon>
        <taxon>Chordata</taxon>
        <taxon>Craniata</taxon>
        <taxon>Vertebrata</taxon>
        <taxon>Euteleostomi</taxon>
        <taxon>Actinopterygii</taxon>
        <taxon>Neopterygii</taxon>
        <taxon>Teleostei</taxon>
        <taxon>Ostariophysi</taxon>
        <taxon>Gymnotiformes</taxon>
        <taxon>Gymnotoidei</taxon>
        <taxon>Gymnotidae</taxon>
        <taxon>Electrophorus</taxon>
    </lineage>
</organism>
<dbReference type="AlphaFoldDB" id="A0AAD9DV06"/>